<dbReference type="PROSITE" id="PS51371">
    <property type="entry name" value="CBS"/>
    <property type="match status" value="2"/>
</dbReference>
<dbReference type="Pfam" id="PF00571">
    <property type="entry name" value="CBS"/>
    <property type="match status" value="2"/>
</dbReference>
<dbReference type="CDD" id="cd04586">
    <property type="entry name" value="CBS_pair_BON_assoc"/>
    <property type="match status" value="1"/>
</dbReference>
<dbReference type="Proteomes" id="UP001241603">
    <property type="component" value="Unassembled WGS sequence"/>
</dbReference>
<keyword evidence="1 2" id="KW-0129">CBS domain</keyword>
<feature type="domain" description="CBS" evidence="4">
    <location>
        <begin position="7"/>
        <end position="63"/>
    </location>
</feature>
<dbReference type="InterPro" id="IPR000644">
    <property type="entry name" value="CBS_dom"/>
</dbReference>
<proteinExistence type="predicted"/>
<dbReference type="PANTHER" id="PTHR43080">
    <property type="entry name" value="CBS DOMAIN-CONTAINING PROTEIN CBSX3, MITOCHONDRIAL"/>
    <property type="match status" value="1"/>
</dbReference>
<feature type="domain" description="BON" evidence="3">
    <location>
        <begin position="155"/>
        <end position="223"/>
    </location>
</feature>
<sequence>MQARDIMSHPLITVSPTTSVLEIAELLLQKKISAVAVVDDKGRLVGIVSEANLMPRAEPIDDKPDPWWLRWFVSKEQLADDYARRHGQTAADIMTRYVVRIRPEATVPEIVAQLTGWGIKRAIVCEGEKPVGIVSRADILRALVASESGRKANETDREIRARLVEELKDQPWFSIGEYNVVVIEGVVHYWGPVGSEAERNALKIAAMNVPGVVSVEDHTHAKEPFEALVD</sequence>
<keyword evidence="6" id="KW-1185">Reference proteome</keyword>
<dbReference type="InterPro" id="IPR017080">
    <property type="entry name" value="UCP036990_CBS_BON"/>
</dbReference>
<dbReference type="Gene3D" id="3.10.580.10">
    <property type="entry name" value="CBS-domain"/>
    <property type="match status" value="1"/>
</dbReference>
<dbReference type="InterPro" id="IPR046342">
    <property type="entry name" value="CBS_dom_sf"/>
</dbReference>
<evidence type="ECO:0000256" key="1">
    <source>
        <dbReference type="ARBA" id="ARBA00023122"/>
    </source>
</evidence>
<evidence type="ECO:0000313" key="5">
    <source>
        <dbReference type="EMBL" id="MDQ0440030.1"/>
    </source>
</evidence>
<gene>
    <name evidence="5" type="ORF">QO014_004443</name>
</gene>
<dbReference type="InterPro" id="IPR007055">
    <property type="entry name" value="BON_dom"/>
</dbReference>
<evidence type="ECO:0000259" key="4">
    <source>
        <dbReference type="PROSITE" id="PS51371"/>
    </source>
</evidence>
<dbReference type="RefSeq" id="WP_266350914.1">
    <property type="nucleotide sequence ID" value="NZ_JAPKNG010000007.1"/>
</dbReference>
<dbReference type="PIRSF" id="PIRSF036990">
    <property type="entry name" value="UCP036990_CBS_BON"/>
    <property type="match status" value="1"/>
</dbReference>
<dbReference type="EMBL" id="JAUSVO010000007">
    <property type="protein sequence ID" value="MDQ0440030.1"/>
    <property type="molecule type" value="Genomic_DNA"/>
</dbReference>
<dbReference type="PROSITE" id="PS50914">
    <property type="entry name" value="BON"/>
    <property type="match status" value="1"/>
</dbReference>
<protein>
    <submittedName>
        <fullName evidence="5">CBS domain-containing protein</fullName>
    </submittedName>
</protein>
<dbReference type="PANTHER" id="PTHR43080:SF2">
    <property type="entry name" value="CBS DOMAIN-CONTAINING PROTEIN"/>
    <property type="match status" value="1"/>
</dbReference>
<evidence type="ECO:0000259" key="3">
    <source>
        <dbReference type="PROSITE" id="PS50914"/>
    </source>
</evidence>
<comment type="caution">
    <text evidence="5">The sequence shown here is derived from an EMBL/GenBank/DDBJ whole genome shotgun (WGS) entry which is preliminary data.</text>
</comment>
<name>A0ABU0HCJ0_9HYPH</name>
<organism evidence="5 6">
    <name type="scientific">Kaistia dalseonensis</name>
    <dbReference type="NCBI Taxonomy" id="410840"/>
    <lineage>
        <taxon>Bacteria</taxon>
        <taxon>Pseudomonadati</taxon>
        <taxon>Pseudomonadota</taxon>
        <taxon>Alphaproteobacteria</taxon>
        <taxon>Hyphomicrobiales</taxon>
        <taxon>Kaistiaceae</taxon>
        <taxon>Kaistia</taxon>
    </lineage>
</organism>
<dbReference type="InterPro" id="IPR051257">
    <property type="entry name" value="Diverse_CBS-Domain"/>
</dbReference>
<accession>A0ABU0HCJ0</accession>
<feature type="domain" description="CBS" evidence="4">
    <location>
        <begin position="94"/>
        <end position="152"/>
    </location>
</feature>
<evidence type="ECO:0000256" key="2">
    <source>
        <dbReference type="PROSITE-ProRule" id="PRU00703"/>
    </source>
</evidence>
<dbReference type="SUPFAM" id="SSF54631">
    <property type="entry name" value="CBS-domain pair"/>
    <property type="match status" value="1"/>
</dbReference>
<evidence type="ECO:0000313" key="6">
    <source>
        <dbReference type="Proteomes" id="UP001241603"/>
    </source>
</evidence>
<reference evidence="5 6" key="1">
    <citation type="submission" date="2023-07" db="EMBL/GenBank/DDBJ databases">
        <title>Genomic Encyclopedia of Type Strains, Phase IV (KMG-IV): sequencing the most valuable type-strain genomes for metagenomic binning, comparative biology and taxonomic classification.</title>
        <authorList>
            <person name="Goeker M."/>
        </authorList>
    </citation>
    <scope>NUCLEOTIDE SEQUENCE [LARGE SCALE GENOMIC DNA]</scope>
    <source>
        <strain evidence="5 6">B6-8</strain>
    </source>
</reference>
<dbReference type="SMART" id="SM00116">
    <property type="entry name" value="CBS"/>
    <property type="match status" value="2"/>
</dbReference>
<dbReference type="Pfam" id="PF04972">
    <property type="entry name" value="BON"/>
    <property type="match status" value="1"/>
</dbReference>